<keyword evidence="2" id="KW-1185">Reference proteome</keyword>
<organism evidence="1 2">
    <name type="scientific">Cytospora mali</name>
    <name type="common">Apple Valsa canker fungus</name>
    <name type="synonym">Valsa mali</name>
    <dbReference type="NCBI Taxonomy" id="578113"/>
    <lineage>
        <taxon>Eukaryota</taxon>
        <taxon>Fungi</taxon>
        <taxon>Dikarya</taxon>
        <taxon>Ascomycota</taxon>
        <taxon>Pezizomycotina</taxon>
        <taxon>Sordariomycetes</taxon>
        <taxon>Sordariomycetidae</taxon>
        <taxon>Diaporthales</taxon>
        <taxon>Cytosporaceae</taxon>
        <taxon>Cytospora</taxon>
    </lineage>
</organism>
<gene>
    <name evidence="1" type="ORF">VP1G_04680</name>
</gene>
<protein>
    <submittedName>
        <fullName evidence="1">Uncharacterized protein</fullName>
    </submittedName>
</protein>
<name>A0A194V0G7_CYTMA</name>
<dbReference type="AlphaFoldDB" id="A0A194V0G7"/>
<dbReference type="Proteomes" id="UP000078576">
    <property type="component" value="Unassembled WGS sequence"/>
</dbReference>
<dbReference type="EMBL" id="KN714699">
    <property type="protein sequence ID" value="KUI57366.1"/>
    <property type="molecule type" value="Genomic_DNA"/>
</dbReference>
<evidence type="ECO:0000313" key="1">
    <source>
        <dbReference type="EMBL" id="KUI57366.1"/>
    </source>
</evidence>
<proteinExistence type="predicted"/>
<evidence type="ECO:0000313" key="2">
    <source>
        <dbReference type="Proteomes" id="UP000078576"/>
    </source>
</evidence>
<sequence length="209" mass="23654">MAQAPTFKPDVPAPLRPGSFPWVGNLAGFARRQRYASYMLDLAGSLLNKNISRGHLGESLKNETTASFPNPAPGHRSLFHEGWHEVCLKYAPFGGYVTLFLVIIMVVGPEVVDLVDGMRAQNTEEQRRIEGSIRKSSLEADFPVLRKNPLDHEKNPEAEHREHIALIDGLNFNKAKTHKLLQHLEKWDKVNYIRVNNDHEIDKSSSLRL</sequence>
<reference evidence="2" key="1">
    <citation type="submission" date="2014-12" db="EMBL/GenBank/DDBJ databases">
        <title>Genome Sequence of Valsa Canker Pathogens Uncovers a Specific Adaption of Colonization on Woody Bark.</title>
        <authorList>
            <person name="Yin Z."/>
            <person name="Liu H."/>
            <person name="Gao X."/>
            <person name="Li Z."/>
            <person name="Song N."/>
            <person name="Ke X."/>
            <person name="Dai Q."/>
            <person name="Wu Y."/>
            <person name="Sun Y."/>
            <person name="Xu J.-R."/>
            <person name="Kang Z.K."/>
            <person name="Wang L."/>
            <person name="Huang L."/>
        </authorList>
    </citation>
    <scope>NUCLEOTIDE SEQUENCE [LARGE SCALE GENOMIC DNA]</scope>
    <source>
        <strain evidence="2">SXYL134</strain>
    </source>
</reference>
<accession>A0A194V0G7</accession>
<dbReference type="OrthoDB" id="10623745at2759"/>